<evidence type="ECO:0000313" key="4">
    <source>
        <dbReference type="Proteomes" id="UP000245649"/>
    </source>
</evidence>
<dbReference type="Proteomes" id="UP000245760">
    <property type="component" value="Chromosome"/>
</dbReference>
<keyword evidence="5" id="KW-1185">Reference proteome</keyword>
<keyword evidence="3" id="KW-0326">Glycosidase</keyword>
<dbReference type="EMBL" id="CP029432">
    <property type="protein sequence ID" value="AWL62208.1"/>
    <property type="molecule type" value="Genomic_DNA"/>
</dbReference>
<evidence type="ECO:0000313" key="2">
    <source>
        <dbReference type="EMBL" id="AWL58400.1"/>
    </source>
</evidence>
<dbReference type="EMBL" id="CP029443">
    <property type="protein sequence ID" value="AWL58400.1"/>
    <property type="molecule type" value="Genomic_DNA"/>
</dbReference>
<feature type="region of interest" description="Disordered" evidence="1">
    <location>
        <begin position="1"/>
        <end position="32"/>
    </location>
</feature>
<dbReference type="GO" id="GO:0016798">
    <property type="term" value="F:hydrolase activity, acting on glycosyl bonds"/>
    <property type="evidence" value="ECO:0007669"/>
    <property type="project" value="UniProtKB-KW"/>
</dbReference>
<reference evidence="4 5" key="1">
    <citation type="submission" date="2018-05" db="EMBL/GenBank/DDBJ databases">
        <title>Klebsiella quasipneumonaiae provides a window into carbapenemase gene transfer, plasmid rearrangements and nosocomial acquisition from the hospital environment.</title>
        <authorList>
            <person name="Mathers A.J."/>
            <person name="Vegesana K."/>
            <person name="Stoesser N."/>
            <person name="Crook D."/>
            <person name="Vaughan A."/>
            <person name="Barry K."/>
            <person name="Parikh H."/>
            <person name="Sebra R."/>
            <person name="Kotay S."/>
            <person name="Walker A.S."/>
            <person name="Sheppard A.E."/>
        </authorList>
    </citation>
    <scope>NUCLEOTIDE SEQUENCE [LARGE SCALE GENOMIC DNA]</scope>
    <source>
        <strain evidence="2 5">CAV1947</strain>
        <strain evidence="3 4">CAV2018</strain>
    </source>
</reference>
<evidence type="ECO:0000313" key="5">
    <source>
        <dbReference type="Proteomes" id="UP000245760"/>
    </source>
</evidence>
<sequence>MPVKKGGDFSGSPSCRQPEFKSKALTVKGDYH</sequence>
<keyword evidence="3" id="KW-0378">Hydrolase</keyword>
<evidence type="ECO:0000313" key="3">
    <source>
        <dbReference type="EMBL" id="AWL62208.1"/>
    </source>
</evidence>
<gene>
    <name evidence="3" type="ORF">DKC00_10745</name>
    <name evidence="2" type="ORF">DKC11_22420</name>
</gene>
<name>A0AAI8ITV0_9ENTR</name>
<dbReference type="AlphaFoldDB" id="A0AAI8ITV0"/>
<evidence type="ECO:0000256" key="1">
    <source>
        <dbReference type="SAM" id="MobiDB-lite"/>
    </source>
</evidence>
<dbReference type="Proteomes" id="UP000245649">
    <property type="component" value="Chromosome"/>
</dbReference>
<accession>A0AAI8ITV0</accession>
<organism evidence="3 4">
    <name type="scientific">Klebsiella quasipneumoniae</name>
    <dbReference type="NCBI Taxonomy" id="1463165"/>
    <lineage>
        <taxon>Bacteria</taxon>
        <taxon>Pseudomonadati</taxon>
        <taxon>Pseudomonadota</taxon>
        <taxon>Gammaproteobacteria</taxon>
        <taxon>Enterobacterales</taxon>
        <taxon>Enterobacteriaceae</taxon>
        <taxon>Klebsiella/Raoultella group</taxon>
        <taxon>Klebsiella</taxon>
        <taxon>Klebsiella pneumoniae complex</taxon>
    </lineage>
</organism>
<proteinExistence type="predicted"/>
<protein>
    <submittedName>
        <fullName evidence="3">DNA-3-methyladenine glycosidase</fullName>
    </submittedName>
</protein>